<dbReference type="Proteomes" id="UP000189286">
    <property type="component" value="Unassembled WGS sequence"/>
</dbReference>
<protein>
    <submittedName>
        <fullName evidence="6">Flavodoxin</fullName>
    </submittedName>
</protein>
<feature type="domain" description="Flavodoxin-like fold" evidence="5">
    <location>
        <begin position="2"/>
        <end position="191"/>
    </location>
</feature>
<comment type="cofactor">
    <cofactor evidence="1">
        <name>FAD</name>
        <dbReference type="ChEBI" id="CHEBI:57692"/>
    </cofactor>
</comment>
<proteinExistence type="inferred from homology"/>
<evidence type="ECO:0000256" key="4">
    <source>
        <dbReference type="ARBA" id="ARBA00037981"/>
    </source>
</evidence>
<dbReference type="EMBL" id="MPUJ01000002">
    <property type="protein sequence ID" value="ONK08566.1"/>
    <property type="molecule type" value="Genomic_DNA"/>
</dbReference>
<evidence type="ECO:0000259" key="5">
    <source>
        <dbReference type="Pfam" id="PF02525"/>
    </source>
</evidence>
<dbReference type="InterPro" id="IPR003680">
    <property type="entry name" value="Flavodoxin_fold"/>
</dbReference>
<comment type="similarity">
    <text evidence="4">Belongs to the oxidoreductase MdaB family.</text>
</comment>
<dbReference type="OrthoDB" id="9798454at2"/>
<dbReference type="RefSeq" id="WP_039356930.1">
    <property type="nucleotide sequence ID" value="NZ_JRMH01000001.1"/>
</dbReference>
<evidence type="ECO:0000313" key="7">
    <source>
        <dbReference type="Proteomes" id="UP000189286"/>
    </source>
</evidence>
<dbReference type="SUPFAM" id="SSF52218">
    <property type="entry name" value="Flavoproteins"/>
    <property type="match status" value="1"/>
</dbReference>
<dbReference type="PANTHER" id="PTHR46305">
    <property type="match status" value="1"/>
</dbReference>
<accession>A0A1V2R8R4</accession>
<dbReference type="AlphaFoldDB" id="A0A1V2R8R4"/>
<dbReference type="Pfam" id="PF02525">
    <property type="entry name" value="Flavodoxin_2"/>
    <property type="match status" value="1"/>
</dbReference>
<evidence type="ECO:0000256" key="2">
    <source>
        <dbReference type="ARBA" id="ARBA00022630"/>
    </source>
</evidence>
<comment type="caution">
    <text evidence="6">The sequence shown here is derived from an EMBL/GenBank/DDBJ whole genome shotgun (WGS) entry which is preliminary data.</text>
</comment>
<evidence type="ECO:0000256" key="3">
    <source>
        <dbReference type="ARBA" id="ARBA00022827"/>
    </source>
</evidence>
<gene>
    <name evidence="6" type="ORF">BSK71_04875</name>
</gene>
<dbReference type="InterPro" id="IPR029039">
    <property type="entry name" value="Flavoprotein-like_sf"/>
</dbReference>
<keyword evidence="2" id="KW-0285">Flavoprotein</keyword>
<dbReference type="InterPro" id="IPR052397">
    <property type="entry name" value="NADPH-QR_MdaB"/>
</dbReference>
<dbReference type="Gene3D" id="3.40.50.360">
    <property type="match status" value="1"/>
</dbReference>
<evidence type="ECO:0000313" key="6">
    <source>
        <dbReference type="EMBL" id="ONK08566.1"/>
    </source>
</evidence>
<organism evidence="6 7">
    <name type="scientific">Pectobacterium actinidiae</name>
    <dbReference type="NCBI Taxonomy" id="1507808"/>
    <lineage>
        <taxon>Bacteria</taxon>
        <taxon>Pseudomonadati</taxon>
        <taxon>Pseudomonadota</taxon>
        <taxon>Gammaproteobacteria</taxon>
        <taxon>Enterobacterales</taxon>
        <taxon>Pectobacteriaceae</taxon>
        <taxon>Pectobacterium</taxon>
    </lineage>
</organism>
<keyword evidence="3" id="KW-0274">FAD</keyword>
<reference evidence="7" key="1">
    <citation type="submission" date="2016-11" db="EMBL/GenBank/DDBJ databases">
        <authorList>
            <person name="Panda P."/>
            <person name="Visnovsky S."/>
            <person name="Pitman A."/>
        </authorList>
    </citation>
    <scope>NUCLEOTIDE SEQUENCE [LARGE SCALE GENOMIC DNA]</scope>
    <source>
        <strain evidence="7">ICMP 9972</strain>
    </source>
</reference>
<dbReference type="PANTHER" id="PTHR46305:SF3">
    <property type="entry name" value="NADPH:QUINONE OXIDOREDUCTASE MDAB"/>
    <property type="match status" value="1"/>
</dbReference>
<name>A0A1V2R8R4_9GAMM</name>
<sequence length="197" mass="22790">MKNVLIINAHQFYEGISSGSLNKTLISVIQEAMEKRGYTVKLTDIERGYDINEEVEKHLWADIIITQSPVYWFSTPWIYKKYVDEVFTAGLMQQCFLVDDGRTRQDPSRQYGSGGKMQGKQYMLSLTWNAPREAFDDKEQILFSGKSVDDVFAYNTVNYKFCGVEPVPSFSCFDVMKAPEIEKDIERLKEHLAYIFS</sequence>
<evidence type="ECO:0000256" key="1">
    <source>
        <dbReference type="ARBA" id="ARBA00001974"/>
    </source>
</evidence>